<dbReference type="GO" id="GO:0016042">
    <property type="term" value="P:lipid catabolic process"/>
    <property type="evidence" value="ECO:0007669"/>
    <property type="project" value="UniProtKB-UniRule"/>
</dbReference>
<dbReference type="SUPFAM" id="SSF52151">
    <property type="entry name" value="FabD/lysophospholipase-like"/>
    <property type="match status" value="1"/>
</dbReference>
<dbReference type="InterPro" id="IPR002641">
    <property type="entry name" value="PNPLA_dom"/>
</dbReference>
<evidence type="ECO:0000259" key="5">
    <source>
        <dbReference type="PROSITE" id="PS51635"/>
    </source>
</evidence>
<reference evidence="6" key="1">
    <citation type="journal article" date="2020" name="mSystems">
        <title>Genome- and Community-Level Interaction Insights into Carbon Utilization and Element Cycling Functions of Hydrothermarchaeota in Hydrothermal Sediment.</title>
        <authorList>
            <person name="Zhou Z."/>
            <person name="Liu Y."/>
            <person name="Xu W."/>
            <person name="Pan J."/>
            <person name="Luo Z.H."/>
            <person name="Li M."/>
        </authorList>
    </citation>
    <scope>NUCLEOTIDE SEQUENCE [LARGE SCALE GENOMIC DNA]</scope>
    <source>
        <strain evidence="6">SpSt-1179</strain>
    </source>
</reference>
<keyword evidence="3 4" id="KW-0443">Lipid metabolism</keyword>
<gene>
    <name evidence="6" type="ORF">ENN47_04865</name>
</gene>
<name>A0A7C1CTJ2_9BACT</name>
<feature type="active site" description="Nucleophile" evidence="4">
    <location>
        <position position="38"/>
    </location>
</feature>
<dbReference type="EMBL" id="DSBT01000129">
    <property type="protein sequence ID" value="HDP77514.1"/>
    <property type="molecule type" value="Genomic_DNA"/>
</dbReference>
<dbReference type="Pfam" id="PF01734">
    <property type="entry name" value="Patatin"/>
    <property type="match status" value="1"/>
</dbReference>
<evidence type="ECO:0000256" key="1">
    <source>
        <dbReference type="ARBA" id="ARBA00022801"/>
    </source>
</evidence>
<dbReference type="Gene3D" id="3.40.1090.10">
    <property type="entry name" value="Cytosolic phospholipase A2 catalytic domain"/>
    <property type="match status" value="2"/>
</dbReference>
<dbReference type="PANTHER" id="PTHR14226">
    <property type="entry name" value="NEUROPATHY TARGET ESTERASE/SWISS CHEESE D.MELANOGASTER"/>
    <property type="match status" value="1"/>
</dbReference>
<sequence length="272" mass="29708">MKRALVLGGGGAKGVAHVGVIRALEEKGFVPDLIVGVSIGALVGAAYSILADSNSLWEITLRTCRRATTWLSLRKLVARTHSPVLSAIVCAYLNTFRAVLPSRRYFRLLRKHLGGYRFTDTKIPFICTSTIMDSAELCIHNDGSIYEALRASMAIPGLFKPEEKGDLTLADGGILNNLPVRVAREANSTFIVAVDLSSSNKIASFNTSNSILGVMDEYRADLILQREIDDADIVISPVMTRSIDLMDFSSCIDVMNESYEETLKCDLDGETL</sequence>
<keyword evidence="2 4" id="KW-0442">Lipid degradation</keyword>
<feature type="short sequence motif" description="GXGXXG" evidence="4">
    <location>
        <begin position="9"/>
        <end position="14"/>
    </location>
</feature>
<organism evidence="6">
    <name type="scientific">Mesotoga infera</name>
    <dbReference type="NCBI Taxonomy" id="1236046"/>
    <lineage>
        <taxon>Bacteria</taxon>
        <taxon>Thermotogati</taxon>
        <taxon>Thermotogota</taxon>
        <taxon>Thermotogae</taxon>
        <taxon>Kosmotogales</taxon>
        <taxon>Kosmotogaceae</taxon>
        <taxon>Mesotoga</taxon>
    </lineage>
</organism>
<dbReference type="PROSITE" id="PS51635">
    <property type="entry name" value="PNPLA"/>
    <property type="match status" value="1"/>
</dbReference>
<feature type="short sequence motif" description="DGA/G" evidence="4">
    <location>
        <begin position="171"/>
        <end position="173"/>
    </location>
</feature>
<protein>
    <submittedName>
        <fullName evidence="6">Alpha/beta hydrolase</fullName>
    </submittedName>
</protein>
<evidence type="ECO:0000256" key="2">
    <source>
        <dbReference type="ARBA" id="ARBA00022963"/>
    </source>
</evidence>
<dbReference type="AlphaFoldDB" id="A0A7C1CTJ2"/>
<dbReference type="PANTHER" id="PTHR14226:SF29">
    <property type="entry name" value="NEUROPATHY TARGET ESTERASE SWS"/>
    <property type="match status" value="1"/>
</dbReference>
<dbReference type="GO" id="GO:0016787">
    <property type="term" value="F:hydrolase activity"/>
    <property type="evidence" value="ECO:0007669"/>
    <property type="project" value="UniProtKB-UniRule"/>
</dbReference>
<evidence type="ECO:0000313" key="6">
    <source>
        <dbReference type="EMBL" id="HDP77514.1"/>
    </source>
</evidence>
<dbReference type="Proteomes" id="UP000886198">
    <property type="component" value="Unassembled WGS sequence"/>
</dbReference>
<feature type="domain" description="PNPLA" evidence="5">
    <location>
        <begin position="5"/>
        <end position="184"/>
    </location>
</feature>
<comment type="caution">
    <text evidence="6">The sequence shown here is derived from an EMBL/GenBank/DDBJ whole genome shotgun (WGS) entry which is preliminary data.</text>
</comment>
<proteinExistence type="predicted"/>
<feature type="active site" description="Proton acceptor" evidence="4">
    <location>
        <position position="171"/>
    </location>
</feature>
<dbReference type="CDD" id="cd07205">
    <property type="entry name" value="Pat_PNPLA6_PNPLA7_NTE1_like"/>
    <property type="match status" value="1"/>
</dbReference>
<accession>A0A7C1CTJ2</accession>
<keyword evidence="1 4" id="KW-0378">Hydrolase</keyword>
<evidence type="ECO:0000256" key="4">
    <source>
        <dbReference type="PROSITE-ProRule" id="PRU01161"/>
    </source>
</evidence>
<dbReference type="InterPro" id="IPR050301">
    <property type="entry name" value="NTE"/>
</dbReference>
<feature type="short sequence motif" description="GXSXG" evidence="4">
    <location>
        <begin position="36"/>
        <end position="40"/>
    </location>
</feature>
<evidence type="ECO:0000256" key="3">
    <source>
        <dbReference type="ARBA" id="ARBA00023098"/>
    </source>
</evidence>
<dbReference type="InterPro" id="IPR016035">
    <property type="entry name" value="Acyl_Trfase/lysoPLipase"/>
</dbReference>